<gene>
    <name evidence="1" type="ORF">R3P38DRAFT_3354695</name>
</gene>
<evidence type="ECO:0000313" key="1">
    <source>
        <dbReference type="EMBL" id="KAK7027740.1"/>
    </source>
</evidence>
<organism evidence="1 2">
    <name type="scientific">Favolaschia claudopus</name>
    <dbReference type="NCBI Taxonomy" id="2862362"/>
    <lineage>
        <taxon>Eukaryota</taxon>
        <taxon>Fungi</taxon>
        <taxon>Dikarya</taxon>
        <taxon>Basidiomycota</taxon>
        <taxon>Agaricomycotina</taxon>
        <taxon>Agaricomycetes</taxon>
        <taxon>Agaricomycetidae</taxon>
        <taxon>Agaricales</taxon>
        <taxon>Marasmiineae</taxon>
        <taxon>Mycenaceae</taxon>
        <taxon>Favolaschia</taxon>
    </lineage>
</organism>
<evidence type="ECO:0000313" key="2">
    <source>
        <dbReference type="Proteomes" id="UP001362999"/>
    </source>
</evidence>
<protein>
    <submittedName>
        <fullName evidence="1">Uncharacterized protein</fullName>
    </submittedName>
</protein>
<accession>A0AAW0BN85</accession>
<dbReference type="Proteomes" id="UP001362999">
    <property type="component" value="Unassembled WGS sequence"/>
</dbReference>
<proteinExistence type="predicted"/>
<dbReference type="AlphaFoldDB" id="A0AAW0BN85"/>
<dbReference type="EMBL" id="JAWWNJ010000029">
    <property type="protein sequence ID" value="KAK7027740.1"/>
    <property type="molecule type" value="Genomic_DNA"/>
</dbReference>
<comment type="caution">
    <text evidence="1">The sequence shown here is derived from an EMBL/GenBank/DDBJ whole genome shotgun (WGS) entry which is preliminary data.</text>
</comment>
<sequence length="181" mass="20722">MTSLCGRRAVAIDEQRPSEPELSAMWWQETEKQPGRYARKGILLVQSSKRGHVITLALDHHVRFQEPQQLARSIWLQRTRQRRKRRLRGFSKSRGSGAHLLRDSGENFEGIGAGMNDKWISLTHPTHLSSKKIQMYVYISWSLQTAAESLRLLKSAFLHFPEKLRFPTRESPSSGIGGDSN</sequence>
<reference evidence="1 2" key="1">
    <citation type="journal article" date="2024" name="J Genomics">
        <title>Draft genome sequencing and assembly of Favolaschia claudopus CIRM-BRFM 2984 isolated from oak limbs.</title>
        <authorList>
            <person name="Navarro D."/>
            <person name="Drula E."/>
            <person name="Chaduli D."/>
            <person name="Cazenave R."/>
            <person name="Ahrendt S."/>
            <person name="Wang J."/>
            <person name="Lipzen A."/>
            <person name="Daum C."/>
            <person name="Barry K."/>
            <person name="Grigoriev I.V."/>
            <person name="Favel A."/>
            <person name="Rosso M.N."/>
            <person name="Martin F."/>
        </authorList>
    </citation>
    <scope>NUCLEOTIDE SEQUENCE [LARGE SCALE GENOMIC DNA]</scope>
    <source>
        <strain evidence="1 2">CIRM-BRFM 2984</strain>
    </source>
</reference>
<keyword evidence="2" id="KW-1185">Reference proteome</keyword>
<name>A0AAW0BN85_9AGAR</name>